<keyword evidence="4" id="KW-1185">Reference proteome</keyword>
<reference evidence="1" key="3">
    <citation type="submission" date="2016-10" db="EMBL/GenBank/DDBJ databases">
        <authorList>
            <person name="de Groot N.N."/>
        </authorList>
    </citation>
    <scope>NUCLEOTIDE SEQUENCE [LARGE SCALE GENOMIC DNA]</scope>
    <source>
        <strain evidence="1">CCBAU85039</strain>
    </source>
</reference>
<organism evidence="1 3">
    <name type="scientific">Rhizobium tibeticum</name>
    <dbReference type="NCBI Taxonomy" id="501024"/>
    <lineage>
        <taxon>Bacteria</taxon>
        <taxon>Pseudomonadati</taxon>
        <taxon>Pseudomonadota</taxon>
        <taxon>Alphaproteobacteria</taxon>
        <taxon>Hyphomicrobiales</taxon>
        <taxon>Rhizobiaceae</taxon>
        <taxon>Rhizobium/Agrobacterium group</taxon>
        <taxon>Rhizobium</taxon>
    </lineage>
</organism>
<reference evidence="2 4" key="1">
    <citation type="submission" date="2016-10" db="EMBL/GenBank/DDBJ databases">
        <authorList>
            <person name="Varghese N."/>
            <person name="Submissions S."/>
        </authorList>
    </citation>
    <scope>NUCLEOTIDE SEQUENCE [LARGE SCALE GENOMIC DNA]</scope>
    <source>
        <strain evidence="2 4">CGMCC 1.7071</strain>
    </source>
</reference>
<dbReference type="Proteomes" id="UP000183063">
    <property type="component" value="Unassembled WGS sequence"/>
</dbReference>
<dbReference type="AlphaFoldDB" id="A0A1H8UYF6"/>
<accession>A0A1H8UYF6</accession>
<dbReference type="EMBL" id="FNXB01000048">
    <property type="protein sequence ID" value="SEI18105.1"/>
    <property type="molecule type" value="Genomic_DNA"/>
</dbReference>
<reference evidence="3" key="2">
    <citation type="submission" date="2016-10" db="EMBL/GenBank/DDBJ databases">
        <authorList>
            <person name="Wibberg D."/>
        </authorList>
    </citation>
    <scope>NUCLEOTIDE SEQUENCE [LARGE SCALE GENOMIC DNA]</scope>
</reference>
<evidence type="ECO:0000313" key="2">
    <source>
        <dbReference type="EMBL" id="SEP08007.1"/>
    </source>
</evidence>
<name>A0A1H8UYF6_9HYPH</name>
<protein>
    <submittedName>
        <fullName evidence="1">Uncharacterized protein</fullName>
    </submittedName>
</protein>
<proteinExistence type="predicted"/>
<evidence type="ECO:0000313" key="4">
    <source>
        <dbReference type="Proteomes" id="UP000198939"/>
    </source>
</evidence>
<evidence type="ECO:0000313" key="1">
    <source>
        <dbReference type="EMBL" id="SEI18105.1"/>
    </source>
</evidence>
<gene>
    <name evidence="1" type="ORF">RTCCBAU85039_5789</name>
    <name evidence="2" type="ORF">SAMN05216228_103728</name>
</gene>
<dbReference type="Proteomes" id="UP000198939">
    <property type="component" value="Unassembled WGS sequence"/>
</dbReference>
<dbReference type="EMBL" id="FOCV01000037">
    <property type="protein sequence ID" value="SEP08007.1"/>
    <property type="molecule type" value="Genomic_DNA"/>
</dbReference>
<sequence length="34" mass="3727">MAAAKPTSISELKQFIVVTGLRLPEQQERVAPAF</sequence>
<evidence type="ECO:0000313" key="3">
    <source>
        <dbReference type="Proteomes" id="UP000183063"/>
    </source>
</evidence>